<protein>
    <submittedName>
        <fullName evidence="1">Uncharacterized protein</fullName>
    </submittedName>
</protein>
<accession>A0A158ABL3</accession>
<dbReference type="AlphaFoldDB" id="A0A158ABL3"/>
<organism evidence="1 2">
    <name type="scientific">Caballeronia catudaia</name>
    <dbReference type="NCBI Taxonomy" id="1777136"/>
    <lineage>
        <taxon>Bacteria</taxon>
        <taxon>Pseudomonadati</taxon>
        <taxon>Pseudomonadota</taxon>
        <taxon>Betaproteobacteria</taxon>
        <taxon>Burkholderiales</taxon>
        <taxon>Burkholderiaceae</taxon>
        <taxon>Caballeronia</taxon>
    </lineage>
</organism>
<name>A0A158ABL3_9BURK</name>
<evidence type="ECO:0000313" key="1">
    <source>
        <dbReference type="EMBL" id="SAK55231.1"/>
    </source>
</evidence>
<proteinExistence type="predicted"/>
<reference evidence="1" key="1">
    <citation type="submission" date="2016-01" db="EMBL/GenBank/DDBJ databases">
        <authorList>
            <person name="Peeters C."/>
        </authorList>
    </citation>
    <scope>NUCLEOTIDE SEQUENCE [LARGE SCALE GENOMIC DNA]</scope>
    <source>
        <strain evidence="1">LMG 29318</strain>
    </source>
</reference>
<gene>
    <name evidence="1" type="ORF">AWB75_01985</name>
</gene>
<dbReference type="EMBL" id="FCOF02000007">
    <property type="protein sequence ID" value="SAK55231.1"/>
    <property type="molecule type" value="Genomic_DNA"/>
</dbReference>
<evidence type="ECO:0000313" key="2">
    <source>
        <dbReference type="Proteomes" id="UP000054870"/>
    </source>
</evidence>
<comment type="caution">
    <text evidence="1">The sequence shown here is derived from an EMBL/GenBank/DDBJ whole genome shotgun (WGS) entry which is preliminary data.</text>
</comment>
<sequence length="182" mass="19293">MESCFRVGLLALPLPGAGVTFFAAAKKVTKESSFSQPKHFTPAAAQAIGGMAPRVASVLIGLIGRGPRTVCHPITLSVPVQHEIAPAQRYALPLGMQWKPTNRQCSERERIVNNEEARADPIDRSAAKRAGAIWCCTSKLCSATSQTVRDPRPVRPSRALATPGAIQPIACAAAGVRCLGWG</sequence>
<dbReference type="Proteomes" id="UP000054870">
    <property type="component" value="Unassembled WGS sequence"/>
</dbReference>
<keyword evidence="2" id="KW-1185">Reference proteome</keyword>